<keyword evidence="2" id="KW-1185">Reference proteome</keyword>
<gene>
    <name evidence="1" type="ORF">EHSB41UT_02115</name>
</gene>
<reference evidence="1 2" key="1">
    <citation type="submission" date="2017-03" db="EMBL/GenBank/DDBJ databases">
        <authorList>
            <person name="Afonso C.L."/>
            <person name="Miller P.J."/>
            <person name="Scott M.A."/>
            <person name="Spackman E."/>
            <person name="Goraichik I."/>
            <person name="Dimitrov K.M."/>
            <person name="Suarez D.L."/>
            <person name="Swayne D.E."/>
        </authorList>
    </citation>
    <scope>NUCLEOTIDE SEQUENCE [LARGE SCALE GENOMIC DNA]</scope>
    <source>
        <strain evidence="1">SB41UT1</strain>
    </source>
</reference>
<dbReference type="Proteomes" id="UP000196573">
    <property type="component" value="Unassembled WGS sequence"/>
</dbReference>
<organism evidence="1 2">
    <name type="scientific">Parendozoicomonas haliclonae</name>
    <dbReference type="NCBI Taxonomy" id="1960125"/>
    <lineage>
        <taxon>Bacteria</taxon>
        <taxon>Pseudomonadati</taxon>
        <taxon>Pseudomonadota</taxon>
        <taxon>Gammaproteobacteria</taxon>
        <taxon>Oceanospirillales</taxon>
        <taxon>Endozoicomonadaceae</taxon>
        <taxon>Parendozoicomonas</taxon>
    </lineage>
</organism>
<dbReference type="OrthoDB" id="9894260at2"/>
<dbReference type="RefSeq" id="WP_087109590.1">
    <property type="nucleotide sequence ID" value="NZ_CBCSCN010000002.1"/>
</dbReference>
<evidence type="ECO:0000313" key="1">
    <source>
        <dbReference type="EMBL" id="SMA46263.1"/>
    </source>
</evidence>
<evidence type="ECO:0000313" key="2">
    <source>
        <dbReference type="Proteomes" id="UP000196573"/>
    </source>
</evidence>
<dbReference type="AlphaFoldDB" id="A0A1X7ALQ3"/>
<proteinExistence type="predicted"/>
<accession>A0A1X7ALQ3</accession>
<sequence length="204" mass="22690">MDVLSPETVFAKLQEKNQDSGISVGELLLVPMGTLIHNLTVKIDQAFQNGIDENWLACWFDEGKSLLEGMPAIAFLGPEHSAGHNAYAIIMAAMMKAALKADDVTMAEACCTLDLMHTVSLPLFNLAHPKKQVQPVDKALYSELERITLKQMQQLLDRNEPEAKELLGELGWKPLMRSGDEGWKIMHAREFLGLFFSGQLDIPL</sequence>
<protein>
    <submittedName>
        <fullName evidence="1">Uncharacterized protein</fullName>
    </submittedName>
</protein>
<name>A0A1X7ALQ3_9GAMM</name>
<dbReference type="EMBL" id="FWPT01000004">
    <property type="protein sequence ID" value="SMA46263.1"/>
    <property type="molecule type" value="Genomic_DNA"/>
</dbReference>